<keyword evidence="6 15" id="KW-0067">ATP-binding</keyword>
<dbReference type="PROSITE" id="PS00107">
    <property type="entry name" value="PROTEIN_KINASE_ATP"/>
    <property type="match status" value="1"/>
</dbReference>
<proteinExistence type="predicted"/>
<dbReference type="GO" id="GO:0005524">
    <property type="term" value="F:ATP binding"/>
    <property type="evidence" value="ECO:0007669"/>
    <property type="project" value="UniProtKB-UniRule"/>
</dbReference>
<keyword evidence="9" id="KW-1015">Disulfide bond</keyword>
<feature type="binding site" evidence="16">
    <location>
        <position position="657"/>
    </location>
    <ligand>
        <name>Mg(2+)</name>
        <dbReference type="ChEBI" id="CHEBI:18420"/>
    </ligand>
</feature>
<dbReference type="PROSITE" id="PS00109">
    <property type="entry name" value="PROTEIN_KINASE_TYR"/>
    <property type="match status" value="1"/>
</dbReference>
<dbReference type="PRINTS" id="PR00109">
    <property type="entry name" value="TYRKINASE"/>
</dbReference>
<keyword evidence="11" id="KW-0325">Glycoprotein</keyword>
<reference evidence="22 23" key="1">
    <citation type="submission" date="2015-12" db="EMBL/GenBank/DDBJ databases">
        <title>The genome of Folsomia candida.</title>
        <authorList>
            <person name="Faddeeva A."/>
            <person name="Derks M.F."/>
            <person name="Anvar Y."/>
            <person name="Smit S."/>
            <person name="Van Straalen N."/>
            <person name="Roelofs D."/>
        </authorList>
    </citation>
    <scope>NUCLEOTIDE SEQUENCE [LARGE SCALE GENOMIC DNA]</scope>
    <source>
        <strain evidence="22 23">VU population</strain>
        <tissue evidence="22">Whole body</tissue>
    </source>
</reference>
<dbReference type="STRING" id="158441.A0A226DEH8"/>
<feature type="chain" id="PRO_5012623922" description="receptor protein-tyrosine kinase" evidence="19">
    <location>
        <begin position="22"/>
        <end position="712"/>
    </location>
</feature>
<accession>A0A226DEH8</accession>
<keyword evidence="12" id="KW-0393">Immunoglobulin domain</keyword>
<dbReference type="EMBL" id="LNIX01000020">
    <property type="protein sequence ID" value="OXA43985.1"/>
    <property type="molecule type" value="Genomic_DNA"/>
</dbReference>
<dbReference type="Pfam" id="PF07679">
    <property type="entry name" value="I-set"/>
    <property type="match status" value="1"/>
</dbReference>
<dbReference type="GO" id="GO:0004714">
    <property type="term" value="F:transmembrane receptor protein tyrosine kinase activity"/>
    <property type="evidence" value="ECO:0007669"/>
    <property type="project" value="UniProtKB-EC"/>
</dbReference>
<evidence type="ECO:0000256" key="13">
    <source>
        <dbReference type="ARBA" id="ARBA00051243"/>
    </source>
</evidence>
<dbReference type="SMART" id="SM00408">
    <property type="entry name" value="IGc2"/>
    <property type="match status" value="3"/>
</dbReference>
<evidence type="ECO:0000259" key="20">
    <source>
        <dbReference type="PROSITE" id="PS50011"/>
    </source>
</evidence>
<evidence type="ECO:0000313" key="22">
    <source>
        <dbReference type="EMBL" id="OXA43985.1"/>
    </source>
</evidence>
<keyword evidence="3 18" id="KW-0812">Transmembrane</keyword>
<dbReference type="GO" id="GO:0005886">
    <property type="term" value="C:plasma membrane"/>
    <property type="evidence" value="ECO:0007669"/>
    <property type="project" value="TreeGrafter"/>
</dbReference>
<feature type="domain" description="Protein kinase" evidence="20">
    <location>
        <begin position="493"/>
        <end position="712"/>
    </location>
</feature>
<dbReference type="InterPro" id="IPR007110">
    <property type="entry name" value="Ig-like_dom"/>
</dbReference>
<keyword evidence="5 15" id="KW-0547">Nucleotide-binding</keyword>
<dbReference type="InterPro" id="IPR001245">
    <property type="entry name" value="Ser-Thr/Tyr_kinase_cat_dom"/>
</dbReference>
<evidence type="ECO:0000256" key="11">
    <source>
        <dbReference type="ARBA" id="ARBA00023180"/>
    </source>
</evidence>
<dbReference type="PANTHER" id="PTHR24416:SF550">
    <property type="entry name" value="FIBROBLAST GROWTH FACTOR RECEPTOR HOMOLOG 1-RELATED"/>
    <property type="match status" value="1"/>
</dbReference>
<name>A0A226DEH8_FOLCA</name>
<gene>
    <name evidence="22" type="ORF">Fcan01_21343</name>
</gene>
<keyword evidence="7 18" id="KW-1133">Transmembrane helix</keyword>
<comment type="caution">
    <text evidence="22">The sequence shown here is derived from an EMBL/GenBank/DDBJ whole genome shotgun (WGS) entry which is preliminary data.</text>
</comment>
<dbReference type="SMART" id="SM00409">
    <property type="entry name" value="IG"/>
    <property type="match status" value="3"/>
</dbReference>
<evidence type="ECO:0000256" key="1">
    <source>
        <dbReference type="ARBA" id="ARBA00004167"/>
    </source>
</evidence>
<dbReference type="InterPro" id="IPR020635">
    <property type="entry name" value="Tyr_kinase_cat_dom"/>
</dbReference>
<dbReference type="SMART" id="SM00219">
    <property type="entry name" value="TyrKc"/>
    <property type="match status" value="1"/>
</dbReference>
<evidence type="ECO:0000256" key="2">
    <source>
        <dbReference type="ARBA" id="ARBA00011902"/>
    </source>
</evidence>
<keyword evidence="8 18" id="KW-0472">Membrane</keyword>
<dbReference type="PIRSF" id="PIRSF000615">
    <property type="entry name" value="TyrPK_CSF1-R"/>
    <property type="match status" value="1"/>
</dbReference>
<feature type="binding site" evidence="15">
    <location>
        <position position="656"/>
    </location>
    <ligand>
        <name>ATP</name>
        <dbReference type="ChEBI" id="CHEBI:30616"/>
    </ligand>
</feature>
<evidence type="ECO:0000256" key="17">
    <source>
        <dbReference type="PROSITE-ProRule" id="PRU10141"/>
    </source>
</evidence>
<evidence type="ECO:0000256" key="8">
    <source>
        <dbReference type="ARBA" id="ARBA00023136"/>
    </source>
</evidence>
<dbReference type="GO" id="GO:0046872">
    <property type="term" value="F:metal ion binding"/>
    <property type="evidence" value="ECO:0007669"/>
    <property type="project" value="UniProtKB-KW"/>
</dbReference>
<dbReference type="InterPro" id="IPR017441">
    <property type="entry name" value="Protein_kinase_ATP_BS"/>
</dbReference>
<evidence type="ECO:0000256" key="7">
    <source>
        <dbReference type="ARBA" id="ARBA00022989"/>
    </source>
</evidence>
<dbReference type="Gene3D" id="3.30.200.20">
    <property type="entry name" value="Phosphorylase Kinase, domain 1"/>
    <property type="match status" value="1"/>
</dbReference>
<keyword evidence="4 19" id="KW-0732">Signal</keyword>
<dbReference type="PROSITE" id="PS50835">
    <property type="entry name" value="IG_LIKE"/>
    <property type="match status" value="3"/>
</dbReference>
<keyword evidence="16" id="KW-0460">Magnesium</keyword>
<protein>
    <recommendedName>
        <fullName evidence="2">receptor protein-tyrosine kinase</fullName>
        <ecNumber evidence="2">2.7.10.1</ecNumber>
    </recommendedName>
</protein>
<dbReference type="InterPro" id="IPR013098">
    <property type="entry name" value="Ig_I-set"/>
</dbReference>
<evidence type="ECO:0000256" key="10">
    <source>
        <dbReference type="ARBA" id="ARBA00023170"/>
    </source>
</evidence>
<dbReference type="Pfam" id="PF07714">
    <property type="entry name" value="PK_Tyr_Ser-Thr"/>
    <property type="match status" value="1"/>
</dbReference>
<dbReference type="PANTHER" id="PTHR24416">
    <property type="entry name" value="TYROSINE-PROTEIN KINASE RECEPTOR"/>
    <property type="match status" value="1"/>
</dbReference>
<evidence type="ECO:0000256" key="18">
    <source>
        <dbReference type="SAM" id="Phobius"/>
    </source>
</evidence>
<dbReference type="InterPro" id="IPR008266">
    <property type="entry name" value="Tyr_kinase_AS"/>
</dbReference>
<keyword evidence="10 22" id="KW-0675">Receptor</keyword>
<organism evidence="22 23">
    <name type="scientific">Folsomia candida</name>
    <name type="common">Springtail</name>
    <dbReference type="NCBI Taxonomy" id="158441"/>
    <lineage>
        <taxon>Eukaryota</taxon>
        <taxon>Metazoa</taxon>
        <taxon>Ecdysozoa</taxon>
        <taxon>Arthropoda</taxon>
        <taxon>Hexapoda</taxon>
        <taxon>Collembola</taxon>
        <taxon>Entomobryomorpha</taxon>
        <taxon>Isotomoidea</taxon>
        <taxon>Isotomidae</taxon>
        <taxon>Proisotominae</taxon>
        <taxon>Folsomia</taxon>
    </lineage>
</organism>
<evidence type="ECO:0000256" key="14">
    <source>
        <dbReference type="PIRSR" id="PIRSR000615-1"/>
    </source>
</evidence>
<feature type="transmembrane region" description="Helical" evidence="18">
    <location>
        <begin position="397"/>
        <end position="420"/>
    </location>
</feature>
<evidence type="ECO:0000313" key="23">
    <source>
        <dbReference type="Proteomes" id="UP000198287"/>
    </source>
</evidence>
<dbReference type="SUPFAM" id="SSF56112">
    <property type="entry name" value="Protein kinase-like (PK-like)"/>
    <property type="match status" value="1"/>
</dbReference>
<feature type="active site" description="Proton acceptor" evidence="14">
    <location>
        <position position="652"/>
    </location>
</feature>
<dbReference type="OMA" id="YVQILKX"/>
<evidence type="ECO:0000256" key="15">
    <source>
        <dbReference type="PIRSR" id="PIRSR000615-2"/>
    </source>
</evidence>
<dbReference type="PROSITE" id="PS50011">
    <property type="entry name" value="PROTEIN_KINASE_DOM"/>
    <property type="match status" value="1"/>
</dbReference>
<feature type="binding site" evidence="15 17">
    <location>
        <position position="527"/>
    </location>
    <ligand>
        <name>ATP</name>
        <dbReference type="ChEBI" id="CHEBI:30616"/>
    </ligand>
</feature>
<feature type="binding site" evidence="15">
    <location>
        <begin position="500"/>
        <end position="507"/>
    </location>
    <ligand>
        <name>ATP</name>
        <dbReference type="ChEBI" id="CHEBI:30616"/>
    </ligand>
</feature>
<dbReference type="Proteomes" id="UP000198287">
    <property type="component" value="Unassembled WGS sequence"/>
</dbReference>
<evidence type="ECO:0000256" key="6">
    <source>
        <dbReference type="ARBA" id="ARBA00022840"/>
    </source>
</evidence>
<feature type="domain" description="Ig-like" evidence="21">
    <location>
        <begin position="35"/>
        <end position="123"/>
    </location>
</feature>
<dbReference type="InterPro" id="IPR000719">
    <property type="entry name" value="Prot_kinase_dom"/>
</dbReference>
<keyword evidence="16" id="KW-0479">Metal-binding</keyword>
<evidence type="ECO:0000256" key="12">
    <source>
        <dbReference type="ARBA" id="ARBA00023319"/>
    </source>
</evidence>
<dbReference type="InterPro" id="IPR003598">
    <property type="entry name" value="Ig_sub2"/>
</dbReference>
<evidence type="ECO:0000256" key="16">
    <source>
        <dbReference type="PIRSR" id="PIRSR000615-3"/>
    </source>
</evidence>
<evidence type="ECO:0000256" key="5">
    <source>
        <dbReference type="ARBA" id="ARBA00022741"/>
    </source>
</evidence>
<evidence type="ECO:0000256" key="19">
    <source>
        <dbReference type="SAM" id="SignalP"/>
    </source>
</evidence>
<feature type="domain" description="Ig-like" evidence="21">
    <location>
        <begin position="181"/>
        <end position="273"/>
    </location>
</feature>
<feature type="domain" description="Ig-like" evidence="21">
    <location>
        <begin position="282"/>
        <end position="371"/>
    </location>
</feature>
<dbReference type="InterPro" id="IPR013783">
    <property type="entry name" value="Ig-like_fold"/>
</dbReference>
<dbReference type="EC" id="2.7.10.1" evidence="2"/>
<evidence type="ECO:0000256" key="3">
    <source>
        <dbReference type="ARBA" id="ARBA00022692"/>
    </source>
</evidence>
<evidence type="ECO:0000259" key="21">
    <source>
        <dbReference type="PROSITE" id="PS50835"/>
    </source>
</evidence>
<evidence type="ECO:0000256" key="9">
    <source>
        <dbReference type="ARBA" id="ARBA00023157"/>
    </source>
</evidence>
<dbReference type="SUPFAM" id="SSF48726">
    <property type="entry name" value="Immunoglobulin"/>
    <property type="match status" value="3"/>
</dbReference>
<dbReference type="GO" id="GO:0043235">
    <property type="term" value="C:receptor complex"/>
    <property type="evidence" value="ECO:0007669"/>
    <property type="project" value="TreeGrafter"/>
</dbReference>
<sequence length="712" mass="80359">MAKVLLNLLIFLLAASGLVASAKDKGDKKDKALKPIIPIHLSEGQNATTVLKGSTIQIVCIGPHEPFETTRTEWWKDDKEIEDAHQWSGFEISRLGLTINKIQPSSSGVYKCILKDEHSPDVNNIHRNINITVVRKKDGEKKKQLVSEHDREYDDDAEYSEEMLIDCDRIRAKPGFSEDAPYLCFERHGDRLNQFHILPAGSGLTLKCDPKGGNPPPKLRWYKDDEPFSAAGYHYKISNNTLTMKEATESDSAVYSCEAYNSHSRIRINKEVKVQQVNHAKPIFTEAPKNLTVMQMGNAFLKVEILSDAEYFVMWMKHSPENPEIFETVESRTDDDYYQDSHILYLENVTLADAGWYTCLATNSIGRANMSVYLDVVTEVKTDAAVSSNEIAQMSEIVAIGIPLAAGILLLSIFAVWFFTNRYQLKKLRMKIKEGNKGWTKVVVVDRVPARDSEDGAILIPEVNIKSVPTNRANAQEYELPKDERWEFLRSRLIIGKYLGEGAFGEVCQATAHGIIDRGVTTTVAIKTLKNTHSDADMIDLISEMETMKELGKHPNIINLLGCCTEGGQLLVIMEFAEHGSLLEFLRTNRNNYTFNKMNNNPDTVLQVYENDQTAAIPSGQTALSFKDLMSYAYQVARGMDYLSQRKYVHRDLAARNVLIAANHVAKICDFGMTRSTFANDYYRKKSDGRVPIKWMAPETLIHRVYTSQSDV</sequence>
<dbReference type="OrthoDB" id="5984265at2759"/>
<dbReference type="InterPro" id="IPR050122">
    <property type="entry name" value="RTK"/>
</dbReference>
<dbReference type="GO" id="GO:0007169">
    <property type="term" value="P:cell surface receptor protein tyrosine kinase signaling pathway"/>
    <property type="evidence" value="ECO:0007669"/>
    <property type="project" value="TreeGrafter"/>
</dbReference>
<dbReference type="Gene3D" id="2.60.40.10">
    <property type="entry name" value="Immunoglobulins"/>
    <property type="match status" value="3"/>
</dbReference>
<keyword evidence="23" id="KW-1185">Reference proteome</keyword>
<dbReference type="Gene3D" id="1.10.510.10">
    <property type="entry name" value="Transferase(Phosphotransferase) domain 1"/>
    <property type="match status" value="1"/>
</dbReference>
<dbReference type="Pfam" id="PF13927">
    <property type="entry name" value="Ig_3"/>
    <property type="match status" value="1"/>
</dbReference>
<feature type="signal peptide" evidence="19">
    <location>
        <begin position="1"/>
        <end position="21"/>
    </location>
</feature>
<feature type="binding site" evidence="16">
    <location>
        <position position="670"/>
    </location>
    <ligand>
        <name>Mg(2+)</name>
        <dbReference type="ChEBI" id="CHEBI:18420"/>
    </ligand>
</feature>
<dbReference type="InterPro" id="IPR003599">
    <property type="entry name" value="Ig_sub"/>
</dbReference>
<dbReference type="AlphaFoldDB" id="A0A226DEH8"/>
<comment type="catalytic activity">
    <reaction evidence="13">
        <text>L-tyrosyl-[protein] + ATP = O-phospho-L-tyrosyl-[protein] + ADP + H(+)</text>
        <dbReference type="Rhea" id="RHEA:10596"/>
        <dbReference type="Rhea" id="RHEA-COMP:10136"/>
        <dbReference type="Rhea" id="RHEA-COMP:20101"/>
        <dbReference type="ChEBI" id="CHEBI:15378"/>
        <dbReference type="ChEBI" id="CHEBI:30616"/>
        <dbReference type="ChEBI" id="CHEBI:46858"/>
        <dbReference type="ChEBI" id="CHEBI:61978"/>
        <dbReference type="ChEBI" id="CHEBI:456216"/>
        <dbReference type="EC" id="2.7.10.1"/>
    </reaction>
</comment>
<evidence type="ECO:0000256" key="4">
    <source>
        <dbReference type="ARBA" id="ARBA00022729"/>
    </source>
</evidence>
<dbReference type="InterPro" id="IPR011009">
    <property type="entry name" value="Kinase-like_dom_sf"/>
</dbReference>
<comment type="subcellular location">
    <subcellularLocation>
        <location evidence="1">Membrane</location>
        <topology evidence="1">Single-pass membrane protein</topology>
    </subcellularLocation>
</comment>
<dbReference type="InterPro" id="IPR036179">
    <property type="entry name" value="Ig-like_dom_sf"/>
</dbReference>